<dbReference type="GeneID" id="40324915"/>
<evidence type="ECO:0000313" key="3">
    <source>
        <dbReference type="Proteomes" id="UP000283634"/>
    </source>
</evidence>
<reference evidence="2 3" key="1">
    <citation type="journal article" date="2018" name="BMC Genomics">
        <title>Genomic comparison of Trypanosoma conorhini and Trypanosoma rangeli to Trypanosoma cruzi strains of high and low virulence.</title>
        <authorList>
            <person name="Bradwell K.R."/>
            <person name="Koparde V.N."/>
            <person name="Matveyev A.V."/>
            <person name="Serrano M.G."/>
            <person name="Alves J.M."/>
            <person name="Parikh H."/>
            <person name="Huang B."/>
            <person name="Lee V."/>
            <person name="Espinosa-Alvarez O."/>
            <person name="Ortiz P.A."/>
            <person name="Costa-Martins A.G."/>
            <person name="Teixeira M.M."/>
            <person name="Buck G.A."/>
        </authorList>
    </citation>
    <scope>NUCLEOTIDE SEQUENCE [LARGE SCALE GENOMIC DNA]</scope>
    <source>
        <strain evidence="2 3">AM80</strain>
    </source>
</reference>
<dbReference type="RefSeq" id="XP_029242126.1">
    <property type="nucleotide sequence ID" value="XM_029378039.1"/>
</dbReference>
<keyword evidence="1" id="KW-1133">Transmembrane helix</keyword>
<keyword evidence="1" id="KW-0472">Membrane</keyword>
<keyword evidence="1" id="KW-0812">Transmembrane</keyword>
<proteinExistence type="predicted"/>
<dbReference type="EMBL" id="MKGL01000019">
    <property type="protein sequence ID" value="RNF11345.1"/>
    <property type="molecule type" value="Genomic_DNA"/>
</dbReference>
<dbReference type="AlphaFoldDB" id="A0A3R7LC05"/>
<keyword evidence="3" id="KW-1185">Reference proteome</keyword>
<feature type="transmembrane region" description="Helical" evidence="1">
    <location>
        <begin position="20"/>
        <end position="40"/>
    </location>
</feature>
<accession>A0A3R7LC05</accession>
<gene>
    <name evidence="2" type="ORF">TraAM80_00982</name>
</gene>
<evidence type="ECO:0000313" key="2">
    <source>
        <dbReference type="EMBL" id="RNF11345.1"/>
    </source>
</evidence>
<protein>
    <submittedName>
        <fullName evidence="2">Cationic amino acid transporter</fullName>
    </submittedName>
</protein>
<evidence type="ECO:0000256" key="1">
    <source>
        <dbReference type="SAM" id="Phobius"/>
    </source>
</evidence>
<dbReference type="Proteomes" id="UP000283634">
    <property type="component" value="Unassembled WGS sequence"/>
</dbReference>
<sequence length="101" mass="10856">MVPMTGGAFTHTAVAPGEFASWIVAICLVSGYAVSVSWSYSVQTFFREFSIVFSPAFGVSPIGVSGDSLILTGGTMLTPRRCFERRSVPLCCAWGFLRPPL</sequence>
<name>A0A3R7LC05_TRYRA</name>
<comment type="caution">
    <text evidence="2">The sequence shown here is derived from an EMBL/GenBank/DDBJ whole genome shotgun (WGS) entry which is preliminary data.</text>
</comment>
<dbReference type="OrthoDB" id="247919at2759"/>
<organism evidence="2 3">
    <name type="scientific">Trypanosoma rangeli</name>
    <dbReference type="NCBI Taxonomy" id="5698"/>
    <lineage>
        <taxon>Eukaryota</taxon>
        <taxon>Discoba</taxon>
        <taxon>Euglenozoa</taxon>
        <taxon>Kinetoplastea</taxon>
        <taxon>Metakinetoplastina</taxon>
        <taxon>Trypanosomatida</taxon>
        <taxon>Trypanosomatidae</taxon>
        <taxon>Trypanosoma</taxon>
        <taxon>Herpetosoma</taxon>
    </lineage>
</organism>